<dbReference type="GO" id="GO:0005198">
    <property type="term" value="F:structural molecule activity"/>
    <property type="evidence" value="ECO:0007669"/>
    <property type="project" value="UniProtKB-UniRule"/>
</dbReference>
<evidence type="ECO:0000256" key="7">
    <source>
        <dbReference type="ARBA" id="ARBA00022892"/>
    </source>
</evidence>
<dbReference type="InterPro" id="IPR050844">
    <property type="entry name" value="Coatomer_complex_subunit"/>
</dbReference>
<dbReference type="PRINTS" id="PR00320">
    <property type="entry name" value="GPROTEINBRPT"/>
</dbReference>
<evidence type="ECO:0000256" key="15">
    <source>
        <dbReference type="SAM" id="MobiDB-lite"/>
    </source>
</evidence>
<evidence type="ECO:0000256" key="8">
    <source>
        <dbReference type="ARBA" id="ARBA00022927"/>
    </source>
</evidence>
<dbReference type="FunFam" id="1.25.40.470:FF:000001">
    <property type="entry name" value="Coatomer subunit beta"/>
    <property type="match status" value="1"/>
</dbReference>
<evidence type="ECO:0000259" key="17">
    <source>
        <dbReference type="Pfam" id="PF23953"/>
    </source>
</evidence>
<dbReference type="Pfam" id="PF23953">
    <property type="entry name" value="TPR_COPA_B"/>
    <property type="match status" value="1"/>
</dbReference>
<keyword evidence="11 13" id="KW-0968">Cytoplasmic vesicle</keyword>
<dbReference type="FunFam" id="2.130.10.10:FF:000016">
    <property type="entry name" value="Coatomer alpha subunit, putative"/>
    <property type="match status" value="1"/>
</dbReference>
<dbReference type="SUPFAM" id="SSF101898">
    <property type="entry name" value="NHL repeat"/>
    <property type="match status" value="1"/>
</dbReference>
<dbReference type="Pfam" id="PF00400">
    <property type="entry name" value="WD40"/>
    <property type="match status" value="4"/>
</dbReference>
<reference evidence="18" key="1">
    <citation type="submission" date="2023-07" db="EMBL/GenBank/DDBJ databases">
        <authorList>
            <consortium name="AG Swart"/>
            <person name="Singh M."/>
            <person name="Singh A."/>
            <person name="Seah K."/>
            <person name="Emmerich C."/>
        </authorList>
    </citation>
    <scope>NUCLEOTIDE SEQUENCE</scope>
    <source>
        <strain evidence="18">DP1</strain>
    </source>
</reference>
<comment type="subunit">
    <text evidence="13">Oligomeric complex that consists of at least the alpha, beta, beta', gamma, delta, epsilon and zeta subunits.</text>
</comment>
<evidence type="ECO:0000256" key="11">
    <source>
        <dbReference type="ARBA" id="ARBA00023329"/>
    </source>
</evidence>
<keyword evidence="4 13" id="KW-0963">Cytoplasm</keyword>
<dbReference type="GO" id="GO:0006891">
    <property type="term" value="P:intra-Golgi vesicle-mediated transport"/>
    <property type="evidence" value="ECO:0007669"/>
    <property type="project" value="TreeGrafter"/>
</dbReference>
<evidence type="ECO:0000256" key="12">
    <source>
        <dbReference type="ARBA" id="ARBA00025536"/>
    </source>
</evidence>
<evidence type="ECO:0000313" key="18">
    <source>
        <dbReference type="EMBL" id="CAI2383710.1"/>
    </source>
</evidence>
<dbReference type="PANTHER" id="PTHR19876:SF2">
    <property type="entry name" value="COATOMER SUBUNIT BETA"/>
    <property type="match status" value="1"/>
</dbReference>
<keyword evidence="3 13" id="KW-0813">Transport</keyword>
<evidence type="ECO:0000256" key="1">
    <source>
        <dbReference type="ARBA" id="ARBA00004347"/>
    </source>
</evidence>
<dbReference type="InterPro" id="IPR016453">
    <property type="entry name" value="COPB2"/>
</dbReference>
<dbReference type="GO" id="GO:0006886">
    <property type="term" value="P:intracellular protein transport"/>
    <property type="evidence" value="ECO:0007669"/>
    <property type="project" value="UniProtKB-UniRule"/>
</dbReference>
<name>A0AAD1Y427_EUPCR</name>
<dbReference type="Pfam" id="PF04053">
    <property type="entry name" value="B-prop_COPA_B_2nd"/>
    <property type="match status" value="1"/>
</dbReference>
<dbReference type="PROSITE" id="PS50082">
    <property type="entry name" value="WD_REPEATS_2"/>
    <property type="match status" value="4"/>
</dbReference>
<evidence type="ECO:0000256" key="3">
    <source>
        <dbReference type="ARBA" id="ARBA00022448"/>
    </source>
</evidence>
<keyword evidence="7 13" id="KW-0931">ER-Golgi transport</keyword>
<comment type="subcellular location">
    <subcellularLocation>
        <location evidence="1 13">Cytoplasmic vesicle</location>
        <location evidence="1 13">COPI-coated vesicle membrane</location>
        <topology evidence="1 13">Peripheral membrane protein</topology>
        <orientation evidence="1 13">Cytoplasmic side</orientation>
    </subcellularLocation>
    <subcellularLocation>
        <location evidence="13">Golgi apparatus membrane</location>
        <topology evidence="13">Peripheral membrane protein</topology>
        <orientation evidence="13">Cytoplasmic side</orientation>
    </subcellularLocation>
    <text evidence="13">The coatomer is cytoplasmic or polymerized on the cytoplasmic side of the Golgi, as well as on the vesicles/buds originating from it.</text>
</comment>
<dbReference type="GO" id="GO:0006888">
    <property type="term" value="P:endoplasmic reticulum to Golgi vesicle-mediated transport"/>
    <property type="evidence" value="ECO:0007669"/>
    <property type="project" value="TreeGrafter"/>
</dbReference>
<dbReference type="GO" id="GO:0030126">
    <property type="term" value="C:COPI vesicle coat"/>
    <property type="evidence" value="ECO:0007669"/>
    <property type="project" value="TreeGrafter"/>
</dbReference>
<gene>
    <name evidence="18" type="ORF">ECRASSUSDP1_LOCUS25220</name>
</gene>
<dbReference type="PROSITE" id="PS50294">
    <property type="entry name" value="WD_REPEATS_REGION"/>
    <property type="match status" value="4"/>
</dbReference>
<evidence type="ECO:0000256" key="10">
    <source>
        <dbReference type="ARBA" id="ARBA00023136"/>
    </source>
</evidence>
<feature type="repeat" description="WD" evidence="14">
    <location>
        <begin position="136"/>
        <end position="178"/>
    </location>
</feature>
<dbReference type="SMART" id="SM00320">
    <property type="entry name" value="WD40"/>
    <property type="match status" value="6"/>
</dbReference>
<dbReference type="CDD" id="cd22947">
    <property type="entry name" value="Coatomer_WDAD_beta-like"/>
    <property type="match status" value="1"/>
</dbReference>
<keyword evidence="5 14" id="KW-0853">WD repeat</keyword>
<feature type="repeat" description="WD" evidence="14">
    <location>
        <begin position="93"/>
        <end position="125"/>
    </location>
</feature>
<keyword evidence="6" id="KW-0677">Repeat</keyword>
<keyword evidence="10 13" id="KW-0472">Membrane</keyword>
<keyword evidence="9 13" id="KW-0333">Golgi apparatus</keyword>
<dbReference type="InterPro" id="IPR036322">
    <property type="entry name" value="WD40_repeat_dom_sf"/>
</dbReference>
<evidence type="ECO:0000256" key="9">
    <source>
        <dbReference type="ARBA" id="ARBA00023034"/>
    </source>
</evidence>
<dbReference type="Gene3D" id="2.130.10.10">
    <property type="entry name" value="YVTN repeat-like/Quinoprotein amine dehydrogenase"/>
    <property type="match status" value="1"/>
</dbReference>
<dbReference type="InterPro" id="IPR056176">
    <property type="entry name" value="TPR_COPA_B"/>
</dbReference>
<dbReference type="PIRSF" id="PIRSF005567">
    <property type="entry name" value="Coatomer_beta'_subunit"/>
    <property type="match status" value="1"/>
</dbReference>
<evidence type="ECO:0000256" key="5">
    <source>
        <dbReference type="ARBA" id="ARBA00022574"/>
    </source>
</evidence>
<comment type="function">
    <text evidence="12 13">The coatomer is a cytosolic protein complex that binds to dilysine motifs and reversibly associates with Golgi non-clathrin-coated vesicles, which further mediate biosynthetic protein transport from the ER, via the Golgi up to the trans Golgi network. Coatomer complex is required for budding from Golgi membranes, and is essential for the retrograde Golgi-to-ER transport of dilysine-tagged proteins.</text>
</comment>
<organism evidence="18 19">
    <name type="scientific">Euplotes crassus</name>
    <dbReference type="NCBI Taxonomy" id="5936"/>
    <lineage>
        <taxon>Eukaryota</taxon>
        <taxon>Sar</taxon>
        <taxon>Alveolata</taxon>
        <taxon>Ciliophora</taxon>
        <taxon>Intramacronucleata</taxon>
        <taxon>Spirotrichea</taxon>
        <taxon>Hypotrichia</taxon>
        <taxon>Euplotida</taxon>
        <taxon>Euplotidae</taxon>
        <taxon>Moneuplotes</taxon>
    </lineage>
</organism>
<feature type="domain" description="COPA/B second beta-propeller" evidence="16">
    <location>
        <begin position="320"/>
        <end position="580"/>
    </location>
</feature>
<feature type="compositionally biased region" description="Acidic residues" evidence="15">
    <location>
        <begin position="896"/>
        <end position="906"/>
    </location>
</feature>
<dbReference type="InterPro" id="IPR001680">
    <property type="entry name" value="WD40_rpt"/>
</dbReference>
<keyword evidence="8 13" id="KW-0653">Protein transport</keyword>
<comment type="caution">
    <text evidence="18">The sequence shown here is derived from an EMBL/GenBank/DDBJ whole genome shotgun (WGS) entry which is preliminary data.</text>
</comment>
<feature type="region of interest" description="Disordered" evidence="15">
    <location>
        <begin position="869"/>
        <end position="906"/>
    </location>
</feature>
<feature type="repeat" description="WD" evidence="14">
    <location>
        <begin position="225"/>
        <end position="257"/>
    </location>
</feature>
<accession>A0AAD1Y427</accession>
<evidence type="ECO:0000313" key="19">
    <source>
        <dbReference type="Proteomes" id="UP001295684"/>
    </source>
</evidence>
<dbReference type="Gene3D" id="1.25.40.470">
    <property type="match status" value="1"/>
</dbReference>
<dbReference type="PANTHER" id="PTHR19876">
    <property type="entry name" value="COATOMER"/>
    <property type="match status" value="1"/>
</dbReference>
<evidence type="ECO:0000256" key="4">
    <source>
        <dbReference type="ARBA" id="ARBA00022490"/>
    </source>
</evidence>
<dbReference type="SUPFAM" id="SSF50978">
    <property type="entry name" value="WD40 repeat-like"/>
    <property type="match status" value="1"/>
</dbReference>
<proteinExistence type="inferred from homology"/>
<comment type="similarity">
    <text evidence="2 13">Belongs to the WD repeat COPB2 family.</text>
</comment>
<dbReference type="CDD" id="cd00200">
    <property type="entry name" value="WD40"/>
    <property type="match status" value="1"/>
</dbReference>
<dbReference type="InterPro" id="IPR006692">
    <property type="entry name" value="Beta-prop_COPA/B_2nd"/>
</dbReference>
<dbReference type="AlphaFoldDB" id="A0AAD1Y427"/>
<feature type="repeat" description="WD" evidence="14">
    <location>
        <begin position="181"/>
        <end position="224"/>
    </location>
</feature>
<evidence type="ECO:0000256" key="2">
    <source>
        <dbReference type="ARBA" id="ARBA00010844"/>
    </source>
</evidence>
<evidence type="ECO:0000259" key="16">
    <source>
        <dbReference type="Pfam" id="PF04053"/>
    </source>
</evidence>
<dbReference type="InterPro" id="IPR015943">
    <property type="entry name" value="WD40/YVTN_repeat-like_dom_sf"/>
</dbReference>
<dbReference type="GO" id="GO:0006890">
    <property type="term" value="P:retrograde vesicle-mediated transport, Golgi to endoplasmic reticulum"/>
    <property type="evidence" value="ECO:0007669"/>
    <property type="project" value="TreeGrafter"/>
</dbReference>
<dbReference type="EMBL" id="CAMPGE010026008">
    <property type="protein sequence ID" value="CAI2383710.1"/>
    <property type="molecule type" value="Genomic_DNA"/>
</dbReference>
<dbReference type="InterPro" id="IPR020472">
    <property type="entry name" value="WD40_PAC1"/>
</dbReference>
<evidence type="ECO:0000256" key="14">
    <source>
        <dbReference type="PROSITE-ProRule" id="PRU00221"/>
    </source>
</evidence>
<evidence type="ECO:0000256" key="13">
    <source>
        <dbReference type="PIRNR" id="PIRNR005567"/>
    </source>
</evidence>
<feature type="compositionally biased region" description="Low complexity" evidence="15">
    <location>
        <begin position="886"/>
        <end position="895"/>
    </location>
</feature>
<dbReference type="Proteomes" id="UP001295684">
    <property type="component" value="Unassembled WGS sequence"/>
</dbReference>
<keyword evidence="19" id="KW-1185">Reference proteome</keyword>
<protein>
    <recommendedName>
        <fullName evidence="13">Coatomer subunit beta'</fullName>
    </recommendedName>
</protein>
<feature type="domain" description="COPA/B TPR" evidence="17">
    <location>
        <begin position="614"/>
        <end position="787"/>
    </location>
</feature>
<dbReference type="GO" id="GO:0000139">
    <property type="term" value="C:Golgi membrane"/>
    <property type="evidence" value="ECO:0007669"/>
    <property type="project" value="UniProtKB-SubCell"/>
</dbReference>
<evidence type="ECO:0000256" key="6">
    <source>
        <dbReference type="ARBA" id="ARBA00022737"/>
    </source>
</evidence>
<sequence length="906" mass="102407">MKLEIKKKLLNRSERVKSVELHPTLPWVLIGLYTGHVAIFDYNTQSCVKQFEISKEPVRCARFILRKEWIVAGTDDNNMLIYNYNTSERIKSISAHSDYIRSVLAHPTHPYVLSCSDDLTIKVWNWEKNWQEVNTYQDHEHFVMQIVLNPKDSNTFASASLDKTVKIWTVSTTTKTANYSLLGHKAGVNCIDYCHTGDKSYLLSGGDDSAVKLWDYQTKQCLYTFEGHDDNISAVAFHPELPILISAAEDGKVNIWNSITYEKEDDLNYGLDRPWAIHAVKNSNYVAIAYDEATVVIKIGKETPIVSFNNGRVVWAQQGEVQLANLKSIKGDLGDGDEIDAKFKDLGNSEIFAQDIKFAPNGKYFALIGDSDYVIYSTFKFNNSGFGNAQGLVWGQDNDYAVLTDHNSIKLFKNFVEDQTYKTTFKADSIFGGKLIGVSTKREGSSISFFDWESFTCIRKIDVESPKNVYWSSSGEHVVICLEGCFYVLKYNEEIVREALKNNSGDLGEEGVEDAFTFIGDFNEEIISGEWIPGEAFVFTTTKGKLNYLIGNKIMNHALIDKKMFVLGYVPQKNRIFLVNKTLKITSYELLTSVIEAQQAIVKTKEGTTTADPEYEHLKSVIDEVPENHISKIAKFLESMNHKEIAYHVTIDEEHKFDLAISLNKIRDAHKIALKDSHNEEKLRKIGDISLKVGDFNLAEECYRASNDFNSLLLLYSSLGDEEGMDYVATKALEQKKYNIAYQCYFGIGNPEKCYEVLLAADKIPEAAMFARAYIPSKLFSVMEIWKKKVEDKPYVPTSLSDIPDNLTTIDLAIRIEGALKEYYSQEKPSAAQYDAAFNRHFQEISQQVETGVENELSKPLFLANEVNIVENNEPAPEDPSPISPEEPALASPEESAAEPTEEDLQ</sequence>